<comment type="caution">
    <text evidence="2">The sequence shown here is derived from an EMBL/GenBank/DDBJ whole genome shotgun (WGS) entry which is preliminary data.</text>
</comment>
<protein>
    <submittedName>
        <fullName evidence="2">Uncharacterized protein</fullName>
    </submittedName>
</protein>
<reference evidence="3" key="1">
    <citation type="submission" date="2024-06" db="EMBL/GenBank/DDBJ databases">
        <title>Multi-omics analyses provide insights into the biosynthesis of the anticancer antibiotic pleurotin in Hohenbuehelia grisea.</title>
        <authorList>
            <person name="Weaver J.A."/>
            <person name="Alberti F."/>
        </authorList>
    </citation>
    <scope>NUCLEOTIDE SEQUENCE [LARGE SCALE GENOMIC DNA]</scope>
    <source>
        <strain evidence="3">T-177</strain>
    </source>
</reference>
<gene>
    <name evidence="2" type="ORF">HGRIS_003520</name>
</gene>
<sequence>MQFFKSLTPIVNVHAFKAAASSILDRGRHAFCSQLGDRGCDPIKDAIAQGADRFAAAFERDGKLALKFSELVASSKSAVQNAFSSPANATAATTARQSVAHRLAGLLEKIKDPKVPKASPTIKAVVDVCPTWTKTSPLVNPPSEASTLNAVVVIGFVAVLAIGASAYFVAGKKDRKADEDNPRMYEVVKETPVFETAYADGVDISKSRDTLPTILAFLSGMALTFHRTTTPGIGWQAASEVTSLSYASLLIFEAIFMVVLWLGESQHPATSTFLYALQLPLSLFRSIIKEFETYLCPTGDEEDEDEVFIYVGISSPYWFRLYHKALELTTDTRNAIRSFACMIIGAVVVFGLGCISPDLDSAAIDVLFDFSGFKGNNDTIYEVDNAMNVDEIELIFDFPDQRHVDDIKMTDTSGSYVMAIGKLIGRILDFLATPIVYLALEDIVQFQMCPPF</sequence>
<keyword evidence="1" id="KW-0812">Transmembrane</keyword>
<feature type="transmembrane region" description="Helical" evidence="1">
    <location>
        <begin position="335"/>
        <end position="353"/>
    </location>
</feature>
<evidence type="ECO:0000256" key="1">
    <source>
        <dbReference type="SAM" id="Phobius"/>
    </source>
</evidence>
<evidence type="ECO:0000313" key="3">
    <source>
        <dbReference type="Proteomes" id="UP001556367"/>
    </source>
</evidence>
<dbReference type="Proteomes" id="UP001556367">
    <property type="component" value="Unassembled WGS sequence"/>
</dbReference>
<name>A0ABR3JFQ0_9AGAR</name>
<feature type="transmembrane region" description="Helical" evidence="1">
    <location>
        <begin position="148"/>
        <end position="170"/>
    </location>
</feature>
<dbReference type="EMBL" id="JASNQZ010000007">
    <property type="protein sequence ID" value="KAL0954558.1"/>
    <property type="molecule type" value="Genomic_DNA"/>
</dbReference>
<accession>A0ABR3JFQ0</accession>
<evidence type="ECO:0000313" key="2">
    <source>
        <dbReference type="EMBL" id="KAL0954558.1"/>
    </source>
</evidence>
<organism evidence="2 3">
    <name type="scientific">Hohenbuehelia grisea</name>
    <dbReference type="NCBI Taxonomy" id="104357"/>
    <lineage>
        <taxon>Eukaryota</taxon>
        <taxon>Fungi</taxon>
        <taxon>Dikarya</taxon>
        <taxon>Basidiomycota</taxon>
        <taxon>Agaricomycotina</taxon>
        <taxon>Agaricomycetes</taxon>
        <taxon>Agaricomycetidae</taxon>
        <taxon>Agaricales</taxon>
        <taxon>Pleurotineae</taxon>
        <taxon>Pleurotaceae</taxon>
        <taxon>Hohenbuehelia</taxon>
    </lineage>
</organism>
<keyword evidence="1" id="KW-1133">Transmembrane helix</keyword>
<proteinExistence type="predicted"/>
<keyword evidence="1" id="KW-0472">Membrane</keyword>
<keyword evidence="3" id="KW-1185">Reference proteome</keyword>
<feature type="transmembrane region" description="Helical" evidence="1">
    <location>
        <begin position="244"/>
        <end position="263"/>
    </location>
</feature>